<proteinExistence type="predicted"/>
<gene>
    <name evidence="1" type="ORF">EJP82_26755</name>
</gene>
<dbReference type="EMBL" id="RZNY01000051">
    <property type="protein sequence ID" value="RUT38716.1"/>
    <property type="molecule type" value="Genomic_DNA"/>
</dbReference>
<reference evidence="1 2" key="1">
    <citation type="submission" date="2018-12" db="EMBL/GenBank/DDBJ databases">
        <authorList>
            <person name="Sun L."/>
            <person name="Chen Z."/>
        </authorList>
    </citation>
    <scope>NUCLEOTIDE SEQUENCE [LARGE SCALE GENOMIC DNA]</scope>
    <source>
        <strain evidence="1 2">DSM 15890</strain>
    </source>
</reference>
<evidence type="ECO:0000313" key="1">
    <source>
        <dbReference type="EMBL" id="RUT38716.1"/>
    </source>
</evidence>
<evidence type="ECO:0000313" key="2">
    <source>
        <dbReference type="Proteomes" id="UP000279446"/>
    </source>
</evidence>
<dbReference type="RefSeq" id="WP_127195116.1">
    <property type="nucleotide sequence ID" value="NZ_RZNY01000051.1"/>
</dbReference>
<sequence>MGNLELKHAAKIERLLQMSSSEVENSRIKGLIDGIYNHELTEEDVLQFTNITAEQLQILMIKRQVAAAESISWT</sequence>
<dbReference type="AlphaFoldDB" id="A0A3S1BG44"/>
<dbReference type="OrthoDB" id="9977561at2"/>
<name>A0A3S1BG44_9BACL</name>
<protein>
    <submittedName>
        <fullName evidence="1">Uncharacterized protein</fullName>
    </submittedName>
</protein>
<dbReference type="Proteomes" id="UP000279446">
    <property type="component" value="Unassembled WGS sequence"/>
</dbReference>
<keyword evidence="2" id="KW-1185">Reference proteome</keyword>
<organism evidence="1 2">
    <name type="scientific">Paenibacillus anaericanus</name>
    <dbReference type="NCBI Taxonomy" id="170367"/>
    <lineage>
        <taxon>Bacteria</taxon>
        <taxon>Bacillati</taxon>
        <taxon>Bacillota</taxon>
        <taxon>Bacilli</taxon>
        <taxon>Bacillales</taxon>
        <taxon>Paenibacillaceae</taxon>
        <taxon>Paenibacillus</taxon>
    </lineage>
</organism>
<comment type="caution">
    <text evidence="1">The sequence shown here is derived from an EMBL/GenBank/DDBJ whole genome shotgun (WGS) entry which is preliminary data.</text>
</comment>
<accession>A0A3S1BG44</accession>